<gene>
    <name evidence="2" type="ORF">APHIGO_LOCUS3798</name>
</gene>
<evidence type="ECO:0000313" key="3">
    <source>
        <dbReference type="Proteomes" id="UP001154329"/>
    </source>
</evidence>
<dbReference type="Proteomes" id="UP001154329">
    <property type="component" value="Chromosome 1"/>
</dbReference>
<name>A0A9P0NHX4_APHGO</name>
<evidence type="ECO:0000256" key="1">
    <source>
        <dbReference type="SAM" id="MobiDB-lite"/>
    </source>
</evidence>
<feature type="compositionally biased region" description="Basic residues" evidence="1">
    <location>
        <begin position="32"/>
        <end position="41"/>
    </location>
</feature>
<protein>
    <submittedName>
        <fullName evidence="2">Uncharacterized protein</fullName>
    </submittedName>
</protein>
<organism evidence="2 3">
    <name type="scientific">Aphis gossypii</name>
    <name type="common">Cotton aphid</name>
    <dbReference type="NCBI Taxonomy" id="80765"/>
    <lineage>
        <taxon>Eukaryota</taxon>
        <taxon>Metazoa</taxon>
        <taxon>Ecdysozoa</taxon>
        <taxon>Arthropoda</taxon>
        <taxon>Hexapoda</taxon>
        <taxon>Insecta</taxon>
        <taxon>Pterygota</taxon>
        <taxon>Neoptera</taxon>
        <taxon>Paraneoptera</taxon>
        <taxon>Hemiptera</taxon>
        <taxon>Sternorrhyncha</taxon>
        <taxon>Aphidomorpha</taxon>
        <taxon>Aphidoidea</taxon>
        <taxon>Aphididae</taxon>
        <taxon>Aphidini</taxon>
        <taxon>Aphis</taxon>
        <taxon>Aphis</taxon>
    </lineage>
</organism>
<feature type="region of interest" description="Disordered" evidence="1">
    <location>
        <begin position="31"/>
        <end position="80"/>
    </location>
</feature>
<reference evidence="2" key="1">
    <citation type="submission" date="2022-02" db="EMBL/GenBank/DDBJ databases">
        <authorList>
            <person name="King R."/>
        </authorList>
    </citation>
    <scope>NUCLEOTIDE SEQUENCE</scope>
</reference>
<reference evidence="2" key="2">
    <citation type="submission" date="2022-10" db="EMBL/GenBank/DDBJ databases">
        <authorList>
            <consortium name="ENA_rothamsted_submissions"/>
            <consortium name="culmorum"/>
            <person name="King R."/>
        </authorList>
    </citation>
    <scope>NUCLEOTIDE SEQUENCE</scope>
</reference>
<dbReference type="AlphaFoldDB" id="A0A9P0NHX4"/>
<evidence type="ECO:0000313" key="2">
    <source>
        <dbReference type="EMBL" id="CAH1716960.1"/>
    </source>
</evidence>
<sequence>MVFVFAPRKRNGGVAHAVVVRTVCAVAGTMPGRRHQTRRAAGRVDSYDDRDGALRCTSTTQRRRPPLPSSPPHATGSSQRTVLHDALQQLSIIALYHRHYHHQHLYYYYYYYYYYHLSSRSSSSSPVADVSRCRPRTDINNF</sequence>
<proteinExistence type="predicted"/>
<accession>A0A9P0NHX4</accession>
<dbReference type="EMBL" id="OU899034">
    <property type="protein sequence ID" value="CAH1716960.1"/>
    <property type="molecule type" value="Genomic_DNA"/>
</dbReference>
<keyword evidence="3" id="KW-1185">Reference proteome</keyword>